<dbReference type="AlphaFoldDB" id="A0A6V8PP27"/>
<accession>A0A6V8PP27</accession>
<comment type="caution">
    <text evidence="2">The sequence shown here is derived from an EMBL/GenBank/DDBJ whole genome shotgun (WGS) entry which is preliminary data.</text>
</comment>
<name>A0A6V8PP27_9ACTN</name>
<dbReference type="EMBL" id="BLSA01000878">
    <property type="protein sequence ID" value="GFP34007.1"/>
    <property type="molecule type" value="Genomic_DNA"/>
</dbReference>
<dbReference type="Proteomes" id="UP000568877">
    <property type="component" value="Unassembled WGS sequence"/>
</dbReference>
<feature type="region of interest" description="Disordered" evidence="1">
    <location>
        <begin position="1"/>
        <end position="31"/>
    </location>
</feature>
<evidence type="ECO:0000313" key="2">
    <source>
        <dbReference type="EMBL" id="GFP34007.1"/>
    </source>
</evidence>
<reference evidence="2 3" key="1">
    <citation type="journal article" date="2020" name="Front. Microbiol.">
        <title>Single-cell genomics of novel Actinobacteria with the Wood-Ljungdahl pathway discovered in a serpentinizing system.</title>
        <authorList>
            <person name="Merino N."/>
            <person name="Kawai M."/>
            <person name="Boyd E.S."/>
            <person name="Colman D.R."/>
            <person name="McGlynn S.E."/>
            <person name="Nealson K.H."/>
            <person name="Kurokawa K."/>
            <person name="Hongoh Y."/>
        </authorList>
    </citation>
    <scope>NUCLEOTIDE SEQUENCE [LARGE SCALE GENOMIC DNA]</scope>
    <source>
        <strain evidence="2 3">S42</strain>
    </source>
</reference>
<feature type="compositionally biased region" description="Basic and acidic residues" evidence="1">
    <location>
        <begin position="7"/>
        <end position="31"/>
    </location>
</feature>
<proteinExistence type="predicted"/>
<protein>
    <submittedName>
        <fullName evidence="2">Uncharacterized protein</fullName>
    </submittedName>
</protein>
<gene>
    <name evidence="2" type="ORF">HKBW3S42_02347</name>
</gene>
<evidence type="ECO:0000313" key="3">
    <source>
        <dbReference type="Proteomes" id="UP000568877"/>
    </source>
</evidence>
<sequence length="31" mass="3679">MKKKVKAGADDLIKDYKERRREQAKKEEETG</sequence>
<organism evidence="2 3">
    <name type="scientific">Candidatus Hakubella thermalkaliphila</name>
    <dbReference type="NCBI Taxonomy" id="2754717"/>
    <lineage>
        <taxon>Bacteria</taxon>
        <taxon>Bacillati</taxon>
        <taxon>Actinomycetota</taxon>
        <taxon>Actinomycetota incertae sedis</taxon>
        <taxon>Candidatus Hakubellales</taxon>
        <taxon>Candidatus Hakubellaceae</taxon>
        <taxon>Candidatus Hakubella</taxon>
    </lineage>
</organism>
<feature type="non-terminal residue" evidence="2">
    <location>
        <position position="31"/>
    </location>
</feature>
<evidence type="ECO:0000256" key="1">
    <source>
        <dbReference type="SAM" id="MobiDB-lite"/>
    </source>
</evidence>